<sequence length="341" mass="39503">MEIVAGQQIKLRWENKTIVLRNNERVVKPLKTYYFEGEVQHVVNENNHHRGFMIMENKSNITDKFTSKDYTNNDWMAYQVWGNIGELYVENEEGEWLPLLWEYLRPSGPLQEHRLHQQDFEHERDAFDENLDRKDAKMEDLRATTLAFVARINNTQNDQLSDSEDDASSSNAVLDRYFSRTEQTMNAAREKGNSEENDLSNLEDDQGGNGQAIQETVFEIGGHNNSNIQNDDFSDLEDDSSVNSKSLGVLFENRQVIQARFANLDRNNNAQGHEHSAIEDDDNSSNSEFQRQYNRNRQAWAAGVKRRSRINKNTEDDEHRTIEKQLLADVAKAIETNETRG</sequence>
<reference evidence="2 3" key="1">
    <citation type="journal article" date="2021" name="Sci. Rep.">
        <title>The genome of the diatom Chaetoceros tenuissimus carries an ancient integrated fragment of an extant virus.</title>
        <authorList>
            <person name="Hongo Y."/>
            <person name="Kimura K."/>
            <person name="Takaki Y."/>
            <person name="Yoshida Y."/>
            <person name="Baba S."/>
            <person name="Kobayashi G."/>
            <person name="Nagasaki K."/>
            <person name="Hano T."/>
            <person name="Tomaru Y."/>
        </authorList>
    </citation>
    <scope>NUCLEOTIDE SEQUENCE [LARGE SCALE GENOMIC DNA]</scope>
    <source>
        <strain evidence="2 3">NIES-3715</strain>
    </source>
</reference>
<evidence type="ECO:0000256" key="1">
    <source>
        <dbReference type="SAM" id="MobiDB-lite"/>
    </source>
</evidence>
<keyword evidence="3" id="KW-1185">Reference proteome</keyword>
<proteinExistence type="predicted"/>
<organism evidence="2 3">
    <name type="scientific">Chaetoceros tenuissimus</name>
    <dbReference type="NCBI Taxonomy" id="426638"/>
    <lineage>
        <taxon>Eukaryota</taxon>
        <taxon>Sar</taxon>
        <taxon>Stramenopiles</taxon>
        <taxon>Ochrophyta</taxon>
        <taxon>Bacillariophyta</taxon>
        <taxon>Coscinodiscophyceae</taxon>
        <taxon>Chaetocerotophycidae</taxon>
        <taxon>Chaetocerotales</taxon>
        <taxon>Chaetocerotaceae</taxon>
        <taxon>Chaetoceros</taxon>
    </lineage>
</organism>
<feature type="region of interest" description="Disordered" evidence="1">
    <location>
        <begin position="296"/>
        <end position="321"/>
    </location>
</feature>
<dbReference type="AlphaFoldDB" id="A0AAD3D3G1"/>
<dbReference type="EMBL" id="BLLK01000057">
    <property type="protein sequence ID" value="GFH57146.1"/>
    <property type="molecule type" value="Genomic_DNA"/>
</dbReference>
<feature type="compositionally biased region" description="Acidic residues" evidence="1">
    <location>
        <begin position="195"/>
        <end position="206"/>
    </location>
</feature>
<feature type="compositionally biased region" description="Basic and acidic residues" evidence="1">
    <location>
        <begin position="312"/>
        <end position="321"/>
    </location>
</feature>
<gene>
    <name evidence="2" type="ORF">CTEN210_13622</name>
</gene>
<feature type="region of interest" description="Disordered" evidence="1">
    <location>
        <begin position="185"/>
        <end position="209"/>
    </location>
</feature>
<dbReference type="Proteomes" id="UP001054902">
    <property type="component" value="Unassembled WGS sequence"/>
</dbReference>
<comment type="caution">
    <text evidence="2">The sequence shown here is derived from an EMBL/GenBank/DDBJ whole genome shotgun (WGS) entry which is preliminary data.</text>
</comment>
<feature type="region of interest" description="Disordered" evidence="1">
    <location>
        <begin position="270"/>
        <end position="289"/>
    </location>
</feature>
<protein>
    <submittedName>
        <fullName evidence="2">Uncharacterized protein</fullName>
    </submittedName>
</protein>
<name>A0AAD3D3G1_9STRA</name>
<evidence type="ECO:0000313" key="2">
    <source>
        <dbReference type="EMBL" id="GFH57146.1"/>
    </source>
</evidence>
<accession>A0AAD3D3G1</accession>
<evidence type="ECO:0000313" key="3">
    <source>
        <dbReference type="Proteomes" id="UP001054902"/>
    </source>
</evidence>